<feature type="compositionally biased region" description="Acidic residues" evidence="1">
    <location>
        <begin position="297"/>
        <end position="323"/>
    </location>
</feature>
<feature type="domain" description="Bacteriophage T5 Orf172 DNA-binding" evidence="2">
    <location>
        <begin position="374"/>
        <end position="487"/>
    </location>
</feature>
<dbReference type="PANTHER" id="PTHR28094:SF2">
    <property type="entry name" value="BACTERIOPHAGE T5 ORF172 DNA-BINDING DOMAIN-CONTAINING PROTEIN"/>
    <property type="match status" value="1"/>
</dbReference>
<dbReference type="Pfam" id="PF10544">
    <property type="entry name" value="T5orf172"/>
    <property type="match status" value="1"/>
</dbReference>
<gene>
    <name evidence="3" type="ORF">LTR84_008041</name>
</gene>
<feature type="compositionally biased region" description="Basic residues" evidence="1">
    <location>
        <begin position="120"/>
        <end position="129"/>
    </location>
</feature>
<accession>A0AAV9NQN1</accession>
<feature type="region of interest" description="Disordered" evidence="1">
    <location>
        <begin position="113"/>
        <end position="254"/>
    </location>
</feature>
<evidence type="ECO:0000313" key="4">
    <source>
        <dbReference type="Proteomes" id="UP001358417"/>
    </source>
</evidence>
<reference evidence="3 4" key="1">
    <citation type="submission" date="2023-08" db="EMBL/GenBank/DDBJ databases">
        <title>Black Yeasts Isolated from many extreme environments.</title>
        <authorList>
            <person name="Coleine C."/>
            <person name="Stajich J.E."/>
            <person name="Selbmann L."/>
        </authorList>
    </citation>
    <scope>NUCLEOTIDE SEQUENCE [LARGE SCALE GENOMIC DNA]</scope>
    <source>
        <strain evidence="3 4">CCFEE 5792</strain>
    </source>
</reference>
<dbReference type="InterPro" id="IPR018306">
    <property type="entry name" value="Phage_T5_Orf172_DNA-bd"/>
</dbReference>
<dbReference type="PANTHER" id="PTHR28094">
    <property type="entry name" value="MEIOTICALLY UP-REGULATED GENE 113 PROTEIN"/>
    <property type="match status" value="1"/>
</dbReference>
<proteinExistence type="predicted"/>
<evidence type="ECO:0000313" key="3">
    <source>
        <dbReference type="EMBL" id="KAK5061497.1"/>
    </source>
</evidence>
<sequence length="494" mass="55593">MTIAARSPEALLPRSDSKNPATTCRGITATGRPCRRALASSPHASPSPSPSRGHGVVAILDEEHAGAFFCYHHKDQAEQLVAKNRQRTSLHPLKERSSLDTLAERVGILDIDEEVQDPQRKHHHRHRKDGAHPKRRDTLPSGWNEMQSPLMSVPDNMIQQRPRPSRPDRKQGSNIKFSWSCCLQADSEDDSEPPQRTSQRPQKPSVHASQYAPQPQMHALSLSNPPVTPQRPSASAPTPPRPSVGPSPSHSQTQNFLSLIPSSLSPQTTSRLLSELSRPISAADDAGYIYIFWLTPESEDSTPDDETASSLLEDDDDDVEENEYGGLYPSLHPTRAQKKNKTLQRYASVRYASAFPTDMSQSSPSRQQESQPPEQRTILLKIGRAANVHRRMSQWTKQCGQNITLIRYYPYTSSNPKAHALSTSNSMIAGRKVPHVHRVERLIHLELEEKRVVKPDCQACGREHREWFEIEANRDGLKSVDEVVRRWVEWAERL</sequence>
<dbReference type="SMART" id="SM00974">
    <property type="entry name" value="T5orf172"/>
    <property type="match status" value="1"/>
</dbReference>
<comment type="caution">
    <text evidence="3">The sequence shown here is derived from an EMBL/GenBank/DDBJ whole genome shotgun (WGS) entry which is preliminary data.</text>
</comment>
<dbReference type="InterPro" id="IPR053006">
    <property type="entry name" value="Meiosis_regulatory"/>
</dbReference>
<evidence type="ECO:0000256" key="1">
    <source>
        <dbReference type="SAM" id="MobiDB-lite"/>
    </source>
</evidence>
<dbReference type="GeneID" id="89976206"/>
<name>A0AAV9NQN1_9EURO</name>
<keyword evidence="4" id="KW-1185">Reference proteome</keyword>
<protein>
    <recommendedName>
        <fullName evidence="2">Bacteriophage T5 Orf172 DNA-binding domain-containing protein</fullName>
    </recommendedName>
</protein>
<dbReference type="EMBL" id="JAVRRD010000003">
    <property type="protein sequence ID" value="KAK5061497.1"/>
    <property type="molecule type" value="Genomic_DNA"/>
</dbReference>
<evidence type="ECO:0000259" key="2">
    <source>
        <dbReference type="SMART" id="SM00974"/>
    </source>
</evidence>
<feature type="region of interest" description="Disordered" evidence="1">
    <location>
        <begin position="1"/>
        <end position="28"/>
    </location>
</feature>
<feature type="compositionally biased region" description="Polar residues" evidence="1">
    <location>
        <begin position="194"/>
        <end position="213"/>
    </location>
</feature>
<dbReference type="AlphaFoldDB" id="A0AAV9NQN1"/>
<feature type="region of interest" description="Disordered" evidence="1">
    <location>
        <begin position="297"/>
        <end position="342"/>
    </location>
</feature>
<dbReference type="RefSeq" id="XP_064710594.1">
    <property type="nucleotide sequence ID" value="XM_064851591.1"/>
</dbReference>
<organism evidence="3 4">
    <name type="scientific">Exophiala bonariae</name>
    <dbReference type="NCBI Taxonomy" id="1690606"/>
    <lineage>
        <taxon>Eukaryota</taxon>
        <taxon>Fungi</taxon>
        <taxon>Dikarya</taxon>
        <taxon>Ascomycota</taxon>
        <taxon>Pezizomycotina</taxon>
        <taxon>Eurotiomycetes</taxon>
        <taxon>Chaetothyriomycetidae</taxon>
        <taxon>Chaetothyriales</taxon>
        <taxon>Herpotrichiellaceae</taxon>
        <taxon>Exophiala</taxon>
    </lineage>
</organism>
<dbReference type="Proteomes" id="UP001358417">
    <property type="component" value="Unassembled WGS sequence"/>
</dbReference>